<name>A0ABY4I3W8_CHIFI</name>
<dbReference type="RefSeq" id="WP_247811730.1">
    <property type="nucleotide sequence ID" value="NZ_CP095855.1"/>
</dbReference>
<protein>
    <submittedName>
        <fullName evidence="1">Uncharacterized protein</fullName>
    </submittedName>
</protein>
<dbReference type="EMBL" id="CP095855">
    <property type="protein sequence ID" value="UPK69436.1"/>
    <property type="molecule type" value="Genomic_DNA"/>
</dbReference>
<keyword evidence="2" id="KW-1185">Reference proteome</keyword>
<organism evidence="1 2">
    <name type="scientific">Chitinophaga filiformis</name>
    <name type="common">Myxococcus filiformis</name>
    <name type="synonym">Flexibacter filiformis</name>
    <dbReference type="NCBI Taxonomy" id="104663"/>
    <lineage>
        <taxon>Bacteria</taxon>
        <taxon>Pseudomonadati</taxon>
        <taxon>Bacteroidota</taxon>
        <taxon>Chitinophagia</taxon>
        <taxon>Chitinophagales</taxon>
        <taxon>Chitinophagaceae</taxon>
        <taxon>Chitinophaga</taxon>
    </lineage>
</organism>
<evidence type="ECO:0000313" key="1">
    <source>
        <dbReference type="EMBL" id="UPK69436.1"/>
    </source>
</evidence>
<proteinExistence type="predicted"/>
<accession>A0ABY4I3W8</accession>
<dbReference type="Proteomes" id="UP000830198">
    <property type="component" value="Chromosome"/>
</dbReference>
<evidence type="ECO:0000313" key="2">
    <source>
        <dbReference type="Proteomes" id="UP000830198"/>
    </source>
</evidence>
<reference evidence="1 2" key="1">
    <citation type="submission" date="2022-04" db="EMBL/GenBank/DDBJ databases">
        <title>The arsenic-methylating capacity of Chitinophaga filiformis YT5 during chitin decomposition.</title>
        <authorList>
            <person name="Chen G."/>
            <person name="Liang Y."/>
        </authorList>
    </citation>
    <scope>NUCLEOTIDE SEQUENCE [LARGE SCALE GENOMIC DNA]</scope>
    <source>
        <strain evidence="1 2">YT5</strain>
    </source>
</reference>
<gene>
    <name evidence="1" type="ORF">MYF79_31220</name>
</gene>
<sequence length="119" mass="14044">MKNGISRDITGEMSIVKRRGTLEVYVWTSCQMIPQSCLPSRSMQISGEPQLITKRWYQRLLIKKQIIMNENNTVEKLRRMHLSAMARLYHQSLTDQHYTHCTADELLTLLVDAEWEHRL</sequence>